<gene>
    <name evidence="1" type="ORF">DCC81_03810</name>
</gene>
<sequence length="78" mass="9366">MTNPQPHHGPTQMEVVKYFLRLGLEQKHADAFFYYYSLVKWEIHPGQHVRNWKVLAYNWVKSFSVAAPVQRRSIRKPR</sequence>
<protein>
    <submittedName>
        <fullName evidence="1">Uncharacterized protein</fullName>
    </submittedName>
</protein>
<evidence type="ECO:0000313" key="1">
    <source>
        <dbReference type="EMBL" id="PUZ28619.1"/>
    </source>
</evidence>
<proteinExistence type="predicted"/>
<accession>A0A2T7BLU4</accession>
<dbReference type="EMBL" id="QCYK01000001">
    <property type="protein sequence ID" value="PUZ28619.1"/>
    <property type="molecule type" value="Genomic_DNA"/>
</dbReference>
<comment type="caution">
    <text evidence="1">The sequence shown here is derived from an EMBL/GenBank/DDBJ whole genome shotgun (WGS) entry which is preliminary data.</text>
</comment>
<reference evidence="1 2" key="1">
    <citation type="submission" date="2018-04" db="EMBL/GenBank/DDBJ databases">
        <title>Chitinophaga fuyangensis sp. nov., isolated from soil in a chemical factory.</title>
        <authorList>
            <person name="Chen K."/>
        </authorList>
    </citation>
    <scope>NUCLEOTIDE SEQUENCE [LARGE SCALE GENOMIC DNA]</scope>
    <source>
        <strain evidence="1 2">LY-1</strain>
    </source>
</reference>
<organism evidence="1 2">
    <name type="scientific">Chitinophaga parva</name>
    <dbReference type="NCBI Taxonomy" id="2169414"/>
    <lineage>
        <taxon>Bacteria</taxon>
        <taxon>Pseudomonadati</taxon>
        <taxon>Bacteroidota</taxon>
        <taxon>Chitinophagia</taxon>
        <taxon>Chitinophagales</taxon>
        <taxon>Chitinophagaceae</taxon>
        <taxon>Chitinophaga</taxon>
    </lineage>
</organism>
<keyword evidence="2" id="KW-1185">Reference proteome</keyword>
<evidence type="ECO:0000313" key="2">
    <source>
        <dbReference type="Proteomes" id="UP000244450"/>
    </source>
</evidence>
<dbReference type="AlphaFoldDB" id="A0A2T7BLU4"/>
<dbReference type="Proteomes" id="UP000244450">
    <property type="component" value="Unassembled WGS sequence"/>
</dbReference>
<name>A0A2T7BLU4_9BACT</name>